<protein>
    <submittedName>
        <fullName evidence="1">Uncharacterized protein</fullName>
    </submittedName>
</protein>
<name>A0ABZ0Z4V3_9CAUD</name>
<sequence length="118" mass="13575">MKKILKNLISIFKNAFFKEHETGLQQMINDDNGPVALDIFGNYIYLGDDVIPIAYNDKRNPYITVKVGFETYKYASTAGPINRNVIKQTVFFEKYKEGKVLISRSGDFYHVERQVSAI</sequence>
<dbReference type="Proteomes" id="UP001358193">
    <property type="component" value="Segment"/>
</dbReference>
<evidence type="ECO:0000313" key="2">
    <source>
        <dbReference type="Proteomes" id="UP001358193"/>
    </source>
</evidence>
<keyword evidence="2" id="KW-1185">Reference proteome</keyword>
<reference evidence="1 2" key="1">
    <citation type="submission" date="2023-11" db="EMBL/GenBank/DDBJ databases">
        <authorList>
            <person name="Cook R."/>
            <person name="Crisci M."/>
            <person name="Pye H."/>
            <person name="Adriaenssens E."/>
            <person name="Santini J."/>
        </authorList>
    </citation>
    <scope>NUCLEOTIDE SEQUENCE [LARGE SCALE GENOMIC DNA]</scope>
    <source>
        <strain evidence="1">Lak_Megaphage_Sonny</strain>
    </source>
</reference>
<evidence type="ECO:0000313" key="1">
    <source>
        <dbReference type="EMBL" id="WQJ53247.1"/>
    </source>
</evidence>
<proteinExistence type="predicted"/>
<accession>A0ABZ0Z4V3</accession>
<dbReference type="EMBL" id="OR769223">
    <property type="protein sequence ID" value="WQJ53247.1"/>
    <property type="molecule type" value="Genomic_DNA"/>
</dbReference>
<organism evidence="1 2">
    <name type="scientific">phage Lak_Megaphage_Sonny</name>
    <dbReference type="NCBI Taxonomy" id="3109229"/>
    <lineage>
        <taxon>Viruses</taxon>
        <taxon>Duplodnaviria</taxon>
        <taxon>Heunggongvirae</taxon>
        <taxon>Uroviricota</taxon>
        <taxon>Caudoviricetes</taxon>
        <taxon>Caudoviricetes code 15 clade</taxon>
    </lineage>
</organism>